<dbReference type="EMBL" id="JAFBCL010000001">
    <property type="protein sequence ID" value="MBM7814547.1"/>
    <property type="molecule type" value="Genomic_DNA"/>
</dbReference>
<sequence length="88" mass="10177">MQFLLAFLFTAFAATGGWIVWGVQRALKTRLQRKHELALAREREITERARVELEREALADRVYRDFADRKLPGSPPIAPRPAELRDES</sequence>
<gene>
    <name evidence="3" type="ORF">J7S33_28105</name>
    <name evidence="2" type="ORF">JOE68_005412</name>
</gene>
<reference evidence="2 5" key="1">
    <citation type="submission" date="2021-01" db="EMBL/GenBank/DDBJ databases">
        <title>Sequencing the genomes of 1000 actinobacteria strains.</title>
        <authorList>
            <person name="Klenk H.-P."/>
        </authorList>
    </citation>
    <scope>NUCLEOTIDE SEQUENCE [LARGE SCALE GENOMIC DNA]</scope>
    <source>
        <strain evidence="2 5">DSM 44581</strain>
    </source>
</reference>
<evidence type="ECO:0000313" key="5">
    <source>
        <dbReference type="Proteomes" id="UP001195724"/>
    </source>
</evidence>
<dbReference type="EMBL" id="CP072788">
    <property type="protein sequence ID" value="QTR02839.1"/>
    <property type="molecule type" value="Genomic_DNA"/>
</dbReference>
<name>A0A8T8HWU4_9PSEU</name>
<accession>A0A8T8HWU4</accession>
<dbReference type="Proteomes" id="UP000671828">
    <property type="component" value="Chromosome"/>
</dbReference>
<evidence type="ECO:0000256" key="1">
    <source>
        <dbReference type="SAM" id="MobiDB-lite"/>
    </source>
</evidence>
<keyword evidence="5" id="KW-1185">Reference proteome</keyword>
<protein>
    <submittedName>
        <fullName evidence="3">Uncharacterized protein</fullName>
    </submittedName>
</protein>
<evidence type="ECO:0000313" key="4">
    <source>
        <dbReference type="Proteomes" id="UP000671828"/>
    </source>
</evidence>
<dbReference type="Proteomes" id="UP001195724">
    <property type="component" value="Unassembled WGS sequence"/>
</dbReference>
<dbReference type="RefSeq" id="WP_204845177.1">
    <property type="nucleotide sequence ID" value="NZ_JAFBCL010000001.1"/>
</dbReference>
<dbReference type="AlphaFoldDB" id="A0A8T8HWU4"/>
<proteinExistence type="predicted"/>
<evidence type="ECO:0000313" key="3">
    <source>
        <dbReference type="EMBL" id="QTR02839.1"/>
    </source>
</evidence>
<feature type="region of interest" description="Disordered" evidence="1">
    <location>
        <begin position="68"/>
        <end position="88"/>
    </location>
</feature>
<organism evidence="3 4">
    <name type="scientific">Saccharothrix algeriensis</name>
    <dbReference type="NCBI Taxonomy" id="173560"/>
    <lineage>
        <taxon>Bacteria</taxon>
        <taxon>Bacillati</taxon>
        <taxon>Actinomycetota</taxon>
        <taxon>Actinomycetes</taxon>
        <taxon>Pseudonocardiales</taxon>
        <taxon>Pseudonocardiaceae</taxon>
        <taxon>Saccharothrix</taxon>
    </lineage>
</organism>
<evidence type="ECO:0000313" key="2">
    <source>
        <dbReference type="EMBL" id="MBM7814547.1"/>
    </source>
</evidence>
<reference evidence="3" key="2">
    <citation type="submission" date="2021-04" db="EMBL/GenBank/DDBJ databases">
        <title>Saccharothrix algeriensis WGS.</title>
        <authorList>
            <person name="Stuskova K."/>
            <person name="Hakalova E."/>
            <person name="Tebbal A.B."/>
            <person name="Eichmeier A."/>
        </authorList>
    </citation>
    <scope>NUCLEOTIDE SEQUENCE</scope>
    <source>
        <strain evidence="3">NRRL B-24137</strain>
    </source>
</reference>